<evidence type="ECO:0000313" key="2">
    <source>
        <dbReference type="EMBL" id="ACO03957.1"/>
    </source>
</evidence>
<dbReference type="RefSeq" id="WP_012676196.1">
    <property type="nucleotide sequence ID" value="NC_012440.1"/>
</dbReference>
<gene>
    <name evidence="2" type="ordered locus">PERMA_0703</name>
</gene>
<evidence type="ECO:0000259" key="1">
    <source>
        <dbReference type="Pfam" id="PF01882"/>
    </source>
</evidence>
<dbReference type="EMBL" id="CP001230">
    <property type="protein sequence ID" value="ACO03957.1"/>
    <property type="molecule type" value="Genomic_DNA"/>
</dbReference>
<dbReference type="eggNOG" id="COG1721">
    <property type="taxonomic scope" value="Bacteria"/>
</dbReference>
<dbReference type="OrthoDB" id="9776116at2"/>
<name>C0QP95_PERMH</name>
<protein>
    <recommendedName>
        <fullName evidence="1">DUF58 domain-containing protein</fullName>
    </recommendedName>
</protein>
<proteinExistence type="predicted"/>
<dbReference type="PANTHER" id="PTHR33608:SF6">
    <property type="entry name" value="BLL2464 PROTEIN"/>
    <property type="match status" value="1"/>
</dbReference>
<feature type="domain" description="DUF58" evidence="1">
    <location>
        <begin position="36"/>
        <end position="199"/>
    </location>
</feature>
<keyword evidence="3" id="KW-1185">Reference proteome</keyword>
<dbReference type="Pfam" id="PF01882">
    <property type="entry name" value="DUF58"/>
    <property type="match status" value="1"/>
</dbReference>
<dbReference type="PaxDb" id="123214-PERMA_0703"/>
<dbReference type="InterPro" id="IPR002881">
    <property type="entry name" value="DUF58"/>
</dbReference>
<dbReference type="STRING" id="123214.PERMA_0703"/>
<evidence type="ECO:0000313" key="3">
    <source>
        <dbReference type="Proteomes" id="UP000001366"/>
    </source>
</evidence>
<dbReference type="KEGG" id="pmx:PERMA_0703"/>
<organism evidence="2 3">
    <name type="scientific">Persephonella marina (strain DSM 14350 / EX-H1)</name>
    <dbReference type="NCBI Taxonomy" id="123214"/>
    <lineage>
        <taxon>Bacteria</taxon>
        <taxon>Pseudomonadati</taxon>
        <taxon>Aquificota</taxon>
        <taxon>Aquificia</taxon>
        <taxon>Aquificales</taxon>
        <taxon>Hydrogenothermaceae</taxon>
        <taxon>Persephonella</taxon>
    </lineage>
</organism>
<dbReference type="PANTHER" id="PTHR33608">
    <property type="entry name" value="BLL2464 PROTEIN"/>
    <property type="match status" value="1"/>
</dbReference>
<dbReference type="Proteomes" id="UP000001366">
    <property type="component" value="Chromosome"/>
</dbReference>
<accession>C0QP95</accession>
<dbReference type="HOGENOM" id="CLU_054927_2_0_0"/>
<dbReference type="AlphaFoldDB" id="C0QP95"/>
<sequence>MKKGRLITIRAKHRALSLTEGLHKTFTIGEEDDLKSVREYTYGDDIRKISWIITAKERKPHIVEREELRSQNVIVVMLLDQDMLFKNKIEKVAEIYALIGFSVLYQKDKLNTYILTDSVDYYMKHKNTPVIVEDAVERIMSLKLKKKTLDLSILPQVLLKHKRSYVILIGDFCYPVDLLHISRKHRIAIIKVRDREEENPEKYEKYQLKSFDGKRRIPFLRRDMIGTYIKNLHRIDSDLRAFMFNKRIPHTTVYTDEDPYIKLKIMFS</sequence>
<reference evidence="2 3" key="1">
    <citation type="journal article" date="2009" name="J. Bacteriol.">
        <title>Complete and draft genome sequences of six members of the Aquificales.</title>
        <authorList>
            <person name="Reysenbach A.L."/>
            <person name="Hamamura N."/>
            <person name="Podar M."/>
            <person name="Griffiths E."/>
            <person name="Ferreira S."/>
            <person name="Hochstein R."/>
            <person name="Heidelberg J."/>
            <person name="Johnson J."/>
            <person name="Mead D."/>
            <person name="Pohorille A."/>
            <person name="Sarmiento M."/>
            <person name="Schweighofer K."/>
            <person name="Seshadri R."/>
            <person name="Voytek M.A."/>
        </authorList>
    </citation>
    <scope>NUCLEOTIDE SEQUENCE [LARGE SCALE GENOMIC DNA]</scope>
    <source>
        <strain evidence="3">DSM 14350 / EX-H1</strain>
    </source>
</reference>